<feature type="binding site" evidence="5">
    <location>
        <position position="65"/>
    </location>
    <ligand>
        <name>substrate</name>
    </ligand>
</feature>
<evidence type="ECO:0000256" key="6">
    <source>
        <dbReference type="PIRSR" id="PIRSR015582-2"/>
    </source>
</evidence>
<evidence type="ECO:0000256" key="4">
    <source>
        <dbReference type="ARBA" id="ARBA00022842"/>
    </source>
</evidence>
<dbReference type="InterPro" id="IPR005000">
    <property type="entry name" value="Aldolase/citrate-lyase_domain"/>
</dbReference>
<comment type="cofactor">
    <cofactor evidence="1">
        <name>Mg(2+)</name>
        <dbReference type="ChEBI" id="CHEBI:18420"/>
    </cofactor>
</comment>
<accession>A0A1I6QCT6</accession>
<keyword evidence="3 6" id="KW-0479">Metal-binding</keyword>
<feature type="binding site" evidence="5">
    <location>
        <position position="118"/>
    </location>
    <ligand>
        <name>substrate</name>
    </ligand>
</feature>
<dbReference type="Proteomes" id="UP000198788">
    <property type="component" value="Unassembled WGS sequence"/>
</dbReference>
<dbReference type="PIRSF" id="PIRSF015582">
    <property type="entry name" value="Cit_lyase_B"/>
    <property type="match status" value="1"/>
</dbReference>
<dbReference type="GO" id="GO:0006107">
    <property type="term" value="P:oxaloacetate metabolic process"/>
    <property type="evidence" value="ECO:0007669"/>
    <property type="project" value="TreeGrafter"/>
</dbReference>
<dbReference type="OrthoDB" id="9800547at2"/>
<reference evidence="9" key="1">
    <citation type="submission" date="2016-10" db="EMBL/GenBank/DDBJ databases">
        <authorList>
            <person name="Varghese N."/>
            <person name="Submissions S."/>
        </authorList>
    </citation>
    <scope>NUCLEOTIDE SEQUENCE [LARGE SCALE GENOMIC DNA]</scope>
    <source>
        <strain evidence="9">CGMCC 1.10683</strain>
    </source>
</reference>
<proteinExistence type="inferred from homology"/>
<dbReference type="AlphaFoldDB" id="A0A1I6QCT6"/>
<dbReference type="InterPro" id="IPR011206">
    <property type="entry name" value="Citrate_lyase_beta/mcl1/mcl2"/>
</dbReference>
<organism evidence="8 9">
    <name type="scientific">Brevundimonas viscosa</name>
    <dbReference type="NCBI Taxonomy" id="871741"/>
    <lineage>
        <taxon>Bacteria</taxon>
        <taxon>Pseudomonadati</taxon>
        <taxon>Pseudomonadota</taxon>
        <taxon>Alphaproteobacteria</taxon>
        <taxon>Caulobacterales</taxon>
        <taxon>Caulobacteraceae</taxon>
        <taxon>Brevundimonas</taxon>
    </lineage>
</organism>
<gene>
    <name evidence="8" type="ORF">SAMN05192570_1695</name>
</gene>
<evidence type="ECO:0000256" key="2">
    <source>
        <dbReference type="ARBA" id="ARBA00005568"/>
    </source>
</evidence>
<dbReference type="RefSeq" id="WP_092308919.1">
    <property type="nucleotide sequence ID" value="NZ_FOZV01000003.1"/>
</dbReference>
<name>A0A1I6QCT6_9CAUL</name>
<protein>
    <submittedName>
        <fullName evidence="8">Citrate lyase subunit beta / citryl-CoA lyase</fullName>
    </submittedName>
</protein>
<dbReference type="InterPro" id="IPR040442">
    <property type="entry name" value="Pyrv_kinase-like_dom_sf"/>
</dbReference>
<feature type="binding site" evidence="6">
    <location>
        <position position="147"/>
    </location>
    <ligand>
        <name>Mg(2+)</name>
        <dbReference type="ChEBI" id="CHEBI:18420"/>
    </ligand>
</feature>
<dbReference type="STRING" id="871741.SAMN05192570_1695"/>
<dbReference type="EMBL" id="FOZV01000003">
    <property type="protein sequence ID" value="SFS50313.1"/>
    <property type="molecule type" value="Genomic_DNA"/>
</dbReference>
<evidence type="ECO:0000256" key="5">
    <source>
        <dbReference type="PIRSR" id="PIRSR015582-1"/>
    </source>
</evidence>
<sequence>MRPARSVLFLPASNPRAIDKVRSLPCDVAILDLEDAVAPEAKSDARAAAVEAVRAGGFAPRLGVRINGLDTPWGEADLAALAASGVQLIVAPKVDDAAAVRSLAGRVPAGAALWAMIETPGALLDLPAIARAASATPLEALMLGVNDLAVGLGTGAAPDREPLKPWLAAAVAAARAHGLLAIDGVYNDFADADGLTAECAQARLFGFDGKSLIHPSQIEPANAAFSPSAEEVAQARALVAAFAAPEAAGKGAIRIDGRMVERLHLAAAERLLARLDPGR</sequence>
<feature type="domain" description="HpcH/HpaI aldolase/citrate lyase" evidence="7">
    <location>
        <begin position="5"/>
        <end position="215"/>
    </location>
</feature>
<evidence type="ECO:0000259" key="7">
    <source>
        <dbReference type="Pfam" id="PF03328"/>
    </source>
</evidence>
<feature type="binding site" evidence="6">
    <location>
        <position position="118"/>
    </location>
    <ligand>
        <name>Mg(2+)</name>
        <dbReference type="ChEBI" id="CHEBI:18420"/>
    </ligand>
</feature>
<evidence type="ECO:0000313" key="9">
    <source>
        <dbReference type="Proteomes" id="UP000198788"/>
    </source>
</evidence>
<dbReference type="GO" id="GO:0000287">
    <property type="term" value="F:magnesium ion binding"/>
    <property type="evidence" value="ECO:0007669"/>
    <property type="project" value="TreeGrafter"/>
</dbReference>
<evidence type="ECO:0000313" key="8">
    <source>
        <dbReference type="EMBL" id="SFS50313.1"/>
    </source>
</evidence>
<dbReference type="PANTHER" id="PTHR32308:SF10">
    <property type="entry name" value="CITRATE LYASE SUBUNIT BETA"/>
    <property type="match status" value="1"/>
</dbReference>
<evidence type="ECO:0000256" key="3">
    <source>
        <dbReference type="ARBA" id="ARBA00022723"/>
    </source>
</evidence>
<dbReference type="InterPro" id="IPR015813">
    <property type="entry name" value="Pyrv/PenolPyrv_kinase-like_dom"/>
</dbReference>
<keyword evidence="4 6" id="KW-0460">Magnesium</keyword>
<evidence type="ECO:0000256" key="1">
    <source>
        <dbReference type="ARBA" id="ARBA00001946"/>
    </source>
</evidence>
<keyword evidence="8" id="KW-0456">Lyase</keyword>
<dbReference type="GO" id="GO:0016829">
    <property type="term" value="F:lyase activity"/>
    <property type="evidence" value="ECO:0007669"/>
    <property type="project" value="UniProtKB-KW"/>
</dbReference>
<keyword evidence="9" id="KW-1185">Reference proteome</keyword>
<dbReference type="SUPFAM" id="SSF51621">
    <property type="entry name" value="Phosphoenolpyruvate/pyruvate domain"/>
    <property type="match status" value="1"/>
</dbReference>
<dbReference type="PANTHER" id="PTHR32308">
    <property type="entry name" value="LYASE BETA SUBUNIT, PUTATIVE (AFU_ORTHOLOGUE AFUA_4G13030)-RELATED"/>
    <property type="match status" value="1"/>
</dbReference>
<dbReference type="Pfam" id="PF03328">
    <property type="entry name" value="HpcH_HpaI"/>
    <property type="match status" value="1"/>
</dbReference>
<dbReference type="Gene3D" id="3.20.20.60">
    <property type="entry name" value="Phosphoenolpyruvate-binding domains"/>
    <property type="match status" value="1"/>
</dbReference>
<comment type="similarity">
    <text evidence="2">Belongs to the HpcH/HpaI aldolase family.</text>
</comment>